<keyword evidence="2" id="KW-0472">Membrane</keyword>
<feature type="region of interest" description="Disordered" evidence="1">
    <location>
        <begin position="248"/>
        <end position="319"/>
    </location>
</feature>
<sequence length="357" mass="40078">MASSLKIAVISTTIVSTAIMFKILSPFIMSLTISDLPVIWNSIISWLEPPYLYVVINGIIITIFASSRLQFKIGGSDTDHLPATFPTPKSTYELVKVVLPVELPPVHEPQVPFPEPVDIPVDCYNSGSNSKLVEIQEPEFNTQELNDESLDLDMQLAKQAYEEIKKHKADKSLISLSAFTSSENPSFPVEKPPASTRFSHRKPAKVTPEGGKTLGVAKPKRQDTLETTWKTITEGRAVPLTRHLRKSDTWETHGPRRENRNSDEFSTDNYSERMTKSETFGVTHGGYGSRKPVKRPTVPSKLLRSGGSGGLKKEPSLGQEELNRRVEAFIKKFNEDMRLQRQESLNRFMEMINRGAH</sequence>
<organism evidence="4 5">
    <name type="scientific">Mikania micrantha</name>
    <name type="common">bitter vine</name>
    <dbReference type="NCBI Taxonomy" id="192012"/>
    <lineage>
        <taxon>Eukaryota</taxon>
        <taxon>Viridiplantae</taxon>
        <taxon>Streptophyta</taxon>
        <taxon>Embryophyta</taxon>
        <taxon>Tracheophyta</taxon>
        <taxon>Spermatophyta</taxon>
        <taxon>Magnoliopsida</taxon>
        <taxon>eudicotyledons</taxon>
        <taxon>Gunneridae</taxon>
        <taxon>Pentapetalae</taxon>
        <taxon>asterids</taxon>
        <taxon>campanulids</taxon>
        <taxon>Asterales</taxon>
        <taxon>Asteraceae</taxon>
        <taxon>Asteroideae</taxon>
        <taxon>Heliantheae alliance</taxon>
        <taxon>Eupatorieae</taxon>
        <taxon>Mikania</taxon>
    </lineage>
</organism>
<evidence type="ECO:0000256" key="2">
    <source>
        <dbReference type="SAM" id="Phobius"/>
    </source>
</evidence>
<evidence type="ECO:0000313" key="4">
    <source>
        <dbReference type="EMBL" id="KAD3066876.1"/>
    </source>
</evidence>
<dbReference type="InterPro" id="IPR025520">
    <property type="entry name" value="DUF4408"/>
</dbReference>
<dbReference type="AlphaFoldDB" id="A0A5N6LZW4"/>
<dbReference type="Pfam" id="PF14364">
    <property type="entry name" value="DUF4408"/>
    <property type="match status" value="1"/>
</dbReference>
<accession>A0A5N6LZW4</accession>
<gene>
    <name evidence="4" type="ORF">E3N88_34756</name>
</gene>
<keyword evidence="2" id="KW-1133">Transmembrane helix</keyword>
<name>A0A5N6LZW4_9ASTR</name>
<dbReference type="Pfam" id="PF05553">
    <property type="entry name" value="DUF761"/>
    <property type="match status" value="1"/>
</dbReference>
<proteinExistence type="predicted"/>
<dbReference type="OrthoDB" id="1933168at2759"/>
<keyword evidence="2" id="KW-0812">Transmembrane</keyword>
<feature type="transmembrane region" description="Helical" evidence="2">
    <location>
        <begin position="7"/>
        <end position="31"/>
    </location>
</feature>
<protein>
    <recommendedName>
        <fullName evidence="3">DUF4408 domain-containing protein</fullName>
    </recommendedName>
</protein>
<dbReference type="EMBL" id="SZYD01000017">
    <property type="protein sequence ID" value="KAD3066876.1"/>
    <property type="molecule type" value="Genomic_DNA"/>
</dbReference>
<dbReference type="Proteomes" id="UP000326396">
    <property type="component" value="Linkage Group LG7"/>
</dbReference>
<feature type="domain" description="DUF4408" evidence="3">
    <location>
        <begin position="37"/>
        <end position="69"/>
    </location>
</feature>
<evidence type="ECO:0000256" key="1">
    <source>
        <dbReference type="SAM" id="MobiDB-lite"/>
    </source>
</evidence>
<feature type="region of interest" description="Disordered" evidence="1">
    <location>
        <begin position="181"/>
        <end position="223"/>
    </location>
</feature>
<feature type="transmembrane region" description="Helical" evidence="2">
    <location>
        <begin position="51"/>
        <end position="71"/>
    </location>
</feature>
<feature type="compositionally biased region" description="Basic and acidic residues" evidence="1">
    <location>
        <begin position="248"/>
        <end position="263"/>
    </location>
</feature>
<dbReference type="PANTHER" id="PTHR33098">
    <property type="entry name" value="COTTON FIBER (DUF761)"/>
    <property type="match status" value="1"/>
</dbReference>
<evidence type="ECO:0000259" key="3">
    <source>
        <dbReference type="Pfam" id="PF14364"/>
    </source>
</evidence>
<reference evidence="4 5" key="1">
    <citation type="submission" date="2019-05" db="EMBL/GenBank/DDBJ databases">
        <title>Mikania micrantha, genome provides insights into the molecular mechanism of rapid growth.</title>
        <authorList>
            <person name="Liu B."/>
        </authorList>
    </citation>
    <scope>NUCLEOTIDE SEQUENCE [LARGE SCALE GENOMIC DNA]</scope>
    <source>
        <strain evidence="4">NLD-2019</strain>
        <tissue evidence="4">Leaf</tissue>
    </source>
</reference>
<dbReference type="PANTHER" id="PTHR33098:SF117">
    <property type="entry name" value="COTTON FIBER (DUF761)"/>
    <property type="match status" value="1"/>
</dbReference>
<dbReference type="InterPro" id="IPR008480">
    <property type="entry name" value="DUF761_pln"/>
</dbReference>
<keyword evidence="5" id="KW-1185">Reference proteome</keyword>
<evidence type="ECO:0000313" key="5">
    <source>
        <dbReference type="Proteomes" id="UP000326396"/>
    </source>
</evidence>
<comment type="caution">
    <text evidence="4">The sequence shown here is derived from an EMBL/GenBank/DDBJ whole genome shotgun (WGS) entry which is preliminary data.</text>
</comment>